<evidence type="ECO:0000256" key="7">
    <source>
        <dbReference type="ARBA" id="ARBA00023136"/>
    </source>
</evidence>
<evidence type="ECO:0000256" key="8">
    <source>
        <dbReference type="SAM" id="Phobius"/>
    </source>
</evidence>
<dbReference type="Proteomes" id="UP000664357">
    <property type="component" value="Unassembled WGS sequence"/>
</dbReference>
<dbReference type="InterPro" id="IPR000576">
    <property type="entry name" value="LacY/RafB_perm_fam"/>
</dbReference>
<feature type="transmembrane region" description="Helical" evidence="8">
    <location>
        <begin position="263"/>
        <end position="283"/>
    </location>
</feature>
<feature type="transmembrane region" description="Helical" evidence="8">
    <location>
        <begin position="320"/>
        <end position="341"/>
    </location>
</feature>
<protein>
    <submittedName>
        <fullName evidence="10">MFS transporter, OHS family, lactose permease</fullName>
    </submittedName>
</protein>
<feature type="transmembrane region" description="Helical" evidence="8">
    <location>
        <begin position="174"/>
        <end position="192"/>
    </location>
</feature>
<dbReference type="PANTHER" id="PTHR23522">
    <property type="entry name" value="BLL5896 PROTEIN"/>
    <property type="match status" value="1"/>
</dbReference>
<proteinExistence type="predicted"/>
<organism evidence="10 11">
    <name type="scientific">Candidatus Enterococcus ferrettii</name>
    <dbReference type="NCBI Taxonomy" id="2815324"/>
    <lineage>
        <taxon>Bacteria</taxon>
        <taxon>Bacillati</taxon>
        <taxon>Bacillota</taxon>
        <taxon>Bacilli</taxon>
        <taxon>Lactobacillales</taxon>
        <taxon>Enterococcaceae</taxon>
        <taxon>Enterococcus</taxon>
    </lineage>
</organism>
<reference evidence="10 11" key="1">
    <citation type="submission" date="2021-03" db="EMBL/GenBank/DDBJ databases">
        <authorList>
            <person name="Gilmore M.S."/>
            <person name="Schwartzman J."/>
            <person name="Van Tyne D."/>
            <person name="Martin M."/>
            <person name="Earl A.M."/>
            <person name="Manson A.L."/>
            <person name="Straub T."/>
            <person name="Salamzade R."/>
            <person name="Saavedra J."/>
            <person name="Lebreton F."/>
            <person name="Prichula J."/>
            <person name="Schaufler K."/>
            <person name="Gaca A."/>
            <person name="Sgardioli B."/>
            <person name="Wagenaar J."/>
            <person name="Strong T."/>
        </authorList>
    </citation>
    <scope>NUCLEOTIDE SEQUENCE [LARGE SCALE GENOMIC DNA]</scope>
    <source>
        <strain evidence="10 11">665A</strain>
    </source>
</reference>
<feature type="transmembrane region" description="Helical" evidence="8">
    <location>
        <begin position="225"/>
        <end position="243"/>
    </location>
</feature>
<gene>
    <name evidence="10" type="ORF">JZO67_004319</name>
</gene>
<evidence type="ECO:0000313" key="11">
    <source>
        <dbReference type="Proteomes" id="UP000664357"/>
    </source>
</evidence>
<dbReference type="PRINTS" id="PR00174">
    <property type="entry name" value="LACYSMPORT"/>
</dbReference>
<dbReference type="RefSeq" id="WP_207701768.1">
    <property type="nucleotide sequence ID" value="NZ_JAFREL020000004.1"/>
</dbReference>
<dbReference type="Pfam" id="PF01306">
    <property type="entry name" value="LacY_symp"/>
    <property type="match status" value="1"/>
</dbReference>
<evidence type="ECO:0000256" key="1">
    <source>
        <dbReference type="ARBA" id="ARBA00004429"/>
    </source>
</evidence>
<keyword evidence="7 8" id="KW-0472">Membrane</keyword>
<feature type="transmembrane region" description="Helical" evidence="8">
    <location>
        <begin position="295"/>
        <end position="314"/>
    </location>
</feature>
<dbReference type="PROSITE" id="PS50850">
    <property type="entry name" value="MFS"/>
    <property type="match status" value="1"/>
</dbReference>
<feature type="transmembrane region" description="Helical" evidence="8">
    <location>
        <begin position="106"/>
        <end position="130"/>
    </location>
</feature>
<keyword evidence="6 8" id="KW-1133">Transmembrane helix</keyword>
<keyword evidence="11" id="KW-1185">Reference proteome</keyword>
<feature type="transmembrane region" description="Helical" evidence="8">
    <location>
        <begin position="383"/>
        <end position="404"/>
    </location>
</feature>
<keyword evidence="3" id="KW-1003">Cell membrane</keyword>
<dbReference type="NCBIfam" id="NF007077">
    <property type="entry name" value="PRK09528.1"/>
    <property type="match status" value="1"/>
</dbReference>
<evidence type="ECO:0000313" key="10">
    <source>
        <dbReference type="EMBL" id="MEO1772337.1"/>
    </source>
</evidence>
<evidence type="ECO:0000256" key="5">
    <source>
        <dbReference type="ARBA" id="ARBA00022692"/>
    </source>
</evidence>
<reference evidence="10 11" key="2">
    <citation type="submission" date="2024-02" db="EMBL/GenBank/DDBJ databases">
        <title>The Genome Sequence of Enterococcus sp. DIV0159.</title>
        <authorList>
            <person name="Earl A."/>
            <person name="Manson A."/>
            <person name="Gilmore M."/>
            <person name="Sanders J."/>
            <person name="Shea T."/>
            <person name="Howe W."/>
            <person name="Livny J."/>
            <person name="Cuomo C."/>
            <person name="Neafsey D."/>
            <person name="Birren B."/>
        </authorList>
    </citation>
    <scope>NUCLEOTIDE SEQUENCE [LARGE SCALE GENOMIC DNA]</scope>
    <source>
        <strain evidence="10 11">665A</strain>
    </source>
</reference>
<dbReference type="InterPro" id="IPR036259">
    <property type="entry name" value="MFS_trans_sf"/>
</dbReference>
<dbReference type="NCBIfam" id="TIGR00882">
    <property type="entry name" value="2A0105"/>
    <property type="match status" value="1"/>
</dbReference>
<feature type="transmembrane region" description="Helical" evidence="8">
    <location>
        <begin position="353"/>
        <end position="377"/>
    </location>
</feature>
<comment type="caution">
    <text evidence="10">The sequence shown here is derived from an EMBL/GenBank/DDBJ whole genome shotgun (WGS) entry which is preliminary data.</text>
</comment>
<evidence type="ECO:0000256" key="4">
    <source>
        <dbReference type="ARBA" id="ARBA00022519"/>
    </source>
</evidence>
<feature type="transmembrane region" description="Helical" evidence="8">
    <location>
        <begin position="51"/>
        <end position="71"/>
    </location>
</feature>
<dbReference type="SUPFAM" id="SSF103473">
    <property type="entry name" value="MFS general substrate transporter"/>
    <property type="match status" value="1"/>
</dbReference>
<keyword evidence="5 8" id="KW-0812">Transmembrane</keyword>
<feature type="domain" description="Major facilitator superfamily (MFS) profile" evidence="9">
    <location>
        <begin position="230"/>
        <end position="421"/>
    </location>
</feature>
<name>A0ABV0EUK3_9ENTE</name>
<evidence type="ECO:0000256" key="3">
    <source>
        <dbReference type="ARBA" id="ARBA00022475"/>
    </source>
</evidence>
<feature type="transmembrane region" description="Helical" evidence="8">
    <location>
        <begin position="21"/>
        <end position="39"/>
    </location>
</feature>
<keyword evidence="2" id="KW-0813">Transport</keyword>
<feature type="transmembrane region" description="Helical" evidence="8">
    <location>
        <begin position="151"/>
        <end position="168"/>
    </location>
</feature>
<accession>A0ABV0EUK3</accession>
<dbReference type="InterPro" id="IPR020846">
    <property type="entry name" value="MFS_dom"/>
</dbReference>
<sequence>MVSNENINSQKKHFWSFAGTHFSYFFSWAVIYGYLTLWLERVAGLRGTEAGLLFSLMAGISLFFQPAFGILSDRLKFKKTLLATISLSAILIGPFFQWLFLPILDVNMYLGIAVAGLYLSFVLNGGVGVIEQYIERASWVNNFEYGHSRMGGSLAGITATLVAGRLFVWNPTAIFWACSAAATILSILVIFFDKVDVSKEEAPAKTEEDNKLDKKTILSIFKIKNFWALALFYIGAAAIYDVFDQQFIVYFQSFFENANRGTIIYSYMASAQVGLELLLMIPMPYIINKIGSKRGLIIFGFITFIRIFGSALAPNYQLLIFFRILAGLEMPLLLVSIMKYISNTFDRKLYATIYMLASNFAKQVSVFIFSTVCGRLYDSIGFHQTYFLLSAIVFLITVVSIFTLKNDQKEEKVKTTAADAA</sequence>
<dbReference type="EMBL" id="JAFREL020000004">
    <property type="protein sequence ID" value="MEO1772337.1"/>
    <property type="molecule type" value="Genomic_DNA"/>
</dbReference>
<dbReference type="PANTHER" id="PTHR23522:SF10">
    <property type="entry name" value="3-PHENYLPROPIONIC ACID TRANSPORTER-RELATED"/>
    <property type="match status" value="1"/>
</dbReference>
<feature type="transmembrane region" description="Helical" evidence="8">
    <location>
        <begin position="80"/>
        <end position="100"/>
    </location>
</feature>
<comment type="subcellular location">
    <subcellularLocation>
        <location evidence="1">Cell inner membrane</location>
        <topology evidence="1">Multi-pass membrane protein</topology>
    </subcellularLocation>
</comment>
<evidence type="ECO:0000256" key="6">
    <source>
        <dbReference type="ARBA" id="ARBA00022989"/>
    </source>
</evidence>
<dbReference type="Gene3D" id="1.20.1250.20">
    <property type="entry name" value="MFS general substrate transporter like domains"/>
    <property type="match status" value="2"/>
</dbReference>
<keyword evidence="4" id="KW-0997">Cell inner membrane</keyword>
<evidence type="ECO:0000256" key="2">
    <source>
        <dbReference type="ARBA" id="ARBA00022448"/>
    </source>
</evidence>
<evidence type="ECO:0000259" key="9">
    <source>
        <dbReference type="PROSITE" id="PS50850"/>
    </source>
</evidence>